<feature type="repeat" description="ANK" evidence="3">
    <location>
        <begin position="467"/>
        <end position="499"/>
    </location>
</feature>
<dbReference type="AlphaFoldDB" id="Q4S5X4"/>
<dbReference type="InterPro" id="IPR036770">
    <property type="entry name" value="Ankyrin_rpt-contain_sf"/>
</dbReference>
<proteinExistence type="predicted"/>
<dbReference type="PROSITE" id="PS50297">
    <property type="entry name" value="ANK_REP_REGION"/>
    <property type="match status" value="14"/>
</dbReference>
<feature type="region of interest" description="Disordered" evidence="4">
    <location>
        <begin position="1078"/>
        <end position="1107"/>
    </location>
</feature>
<comment type="caution">
    <text evidence="5">The sequence shown here is derived from an EMBL/GenBank/DDBJ whole genome shotgun (WGS) entry which is preliminary data.</text>
</comment>
<evidence type="ECO:0000256" key="1">
    <source>
        <dbReference type="ARBA" id="ARBA00022737"/>
    </source>
</evidence>
<evidence type="ECO:0000256" key="4">
    <source>
        <dbReference type="SAM" id="MobiDB-lite"/>
    </source>
</evidence>
<evidence type="ECO:0000256" key="2">
    <source>
        <dbReference type="ARBA" id="ARBA00023043"/>
    </source>
</evidence>
<feature type="repeat" description="ANK" evidence="3">
    <location>
        <begin position="670"/>
        <end position="702"/>
    </location>
</feature>
<sequence length="1107" mass="119153">QPPLVQAIFNRNAEEVQLLLHKKEDVNALDQERRTPLHAAACVGDVHVMDLLIESGATVNAKDHVWLTPLHRAAASRNERAVGLLLRRGAEASARDKFWQTPLHVAAANRATRCAEALLAHLSNLNMADRTGRTALHHAAQSGFQEMVKLLLNKGANLSAMDKKERQPVHCAAYLGTSVVRQLIGGMAGDTQVLLLPLCAVHRARGCREVAGFSQCRQKLQGQAGLHTPPRRCGQRPHRNCKVPPENGGGGALTRSRRLLDAPSTSDRAAVAFRPQIDEPNGFGNTPLHVACYMGQEAVATELVNHGANVNQPNKCGYTPLHLAAVSTNGALCLELLVNNGADVNQQSKEGKSPLHMAAIHGRFTRSQILIQNGGEIDCVDKYGNTPLHIAAKYGHELLISTLMTNGADTARRGIHGMFPLHLAVLYGFSDCCRKLLSSGQLYSIVSSMSKEHVLSAGFDINTPDNFGRTCLHAAASGGNVECLNLLLSSGTDLNKRDIMGRTPLHYAAANGRYQCTVALVSAGAEVNEPDQIGCTPLHYAAASQAFSRVDRHFSGNHDDSNEEEAKESYFCLEHLLDNGADPSMVNAKGYSAVHYAAYHGNKQNLELVRVSASLPLHLAVSASKTTFSAGFFYCTTLTPPGARQADKGHWQALHVLTETAAYVDMQDAAGRSVLYLAAQKGYTRCVEVLLAQGASCLLNENRLMWTPIHVAAANGHSECLHMMFDYGEEGDLTNVADKYGQTPLMLAVLGGHTDCVHFLLEKGALPDTKDKRGRSALHRGAVLGHDDCVTVLLEHQASALSRDAQGSTPLHRAASGGHTKILASLLQAAMATDPQDQLLDNQQYTPLHWAAYKGHEDCLEVLLEFKTFIHEEGNPFTPLHCALMNGHSGAAERLLESAGAYMLNTRDAKGRTPLHAAAFAEDVAGLQLVLRHGAEINTVDKSGRSALMVAADKGHSGTVAILLHRAKADLTLLDENRNTALHLACSKAPASGSSQRPGDGGAGTAEPRSHGPGCGRGRPHPGSGLCSQQGRGRLPGSDPLHHEAFPPAGPFLLLLLLPHRLPLPGSQLVEALRHHRHLRPPAQQRPPQRLRQRPSRRTGRPGRVSV</sequence>
<dbReference type="Gene3D" id="1.25.40.20">
    <property type="entry name" value="Ankyrin repeat-containing domain"/>
    <property type="match status" value="9"/>
</dbReference>
<feature type="repeat" description="ANK" evidence="3">
    <location>
        <begin position="131"/>
        <end position="163"/>
    </location>
</feature>
<feature type="repeat" description="ANK" evidence="3">
    <location>
        <begin position="740"/>
        <end position="772"/>
    </location>
</feature>
<dbReference type="EMBL" id="CAAE01014729">
    <property type="protein sequence ID" value="CAG03958.1"/>
    <property type="molecule type" value="Genomic_DNA"/>
</dbReference>
<dbReference type="Pfam" id="PF13637">
    <property type="entry name" value="Ank_4"/>
    <property type="match status" value="1"/>
</dbReference>
<feature type="repeat" description="ANK" evidence="3">
    <location>
        <begin position="806"/>
        <end position="838"/>
    </location>
</feature>
<keyword evidence="1" id="KW-0677">Repeat</keyword>
<feature type="repeat" description="ANK" evidence="3">
    <location>
        <begin position="68"/>
        <end position="97"/>
    </location>
</feature>
<evidence type="ECO:0000256" key="3">
    <source>
        <dbReference type="PROSITE-ProRule" id="PRU00023"/>
    </source>
</evidence>
<feature type="repeat" description="ANK" evidence="3">
    <location>
        <begin position="707"/>
        <end position="736"/>
    </location>
</feature>
<feature type="region of interest" description="Disordered" evidence="4">
    <location>
        <begin position="987"/>
        <end position="1043"/>
    </location>
</feature>
<dbReference type="PROSITE" id="PS50088">
    <property type="entry name" value="ANK_REPEAT"/>
    <property type="match status" value="19"/>
</dbReference>
<feature type="repeat" description="ANK" evidence="3">
    <location>
        <begin position="383"/>
        <end position="415"/>
    </location>
</feature>
<protein>
    <submittedName>
        <fullName evidence="5">(spotted green pufferfish) hypothetical protein</fullName>
    </submittedName>
</protein>
<dbReference type="SMART" id="SM00248">
    <property type="entry name" value="ANK"/>
    <property type="match status" value="22"/>
</dbReference>
<feature type="repeat" description="ANK" evidence="3">
    <location>
        <begin position="843"/>
        <end position="865"/>
    </location>
</feature>
<feature type="repeat" description="ANK" evidence="3">
    <location>
        <begin position="350"/>
        <end position="382"/>
    </location>
</feature>
<name>Q4S5X4_TETNG</name>
<feature type="repeat" description="ANK" evidence="3">
    <location>
        <begin position="943"/>
        <end position="976"/>
    </location>
</feature>
<feature type="repeat" description="ANK" evidence="3">
    <location>
        <begin position="773"/>
        <end position="805"/>
    </location>
</feature>
<feature type="repeat" description="ANK" evidence="3">
    <location>
        <begin position="32"/>
        <end position="64"/>
    </location>
</feature>
<feature type="repeat" description="ANK" evidence="3">
    <location>
        <begin position="910"/>
        <end position="942"/>
    </location>
</feature>
<feature type="non-terminal residue" evidence="5">
    <location>
        <position position="1107"/>
    </location>
</feature>
<dbReference type="InterPro" id="IPR002110">
    <property type="entry name" value="Ankyrin_rpt"/>
</dbReference>
<feature type="repeat" description="ANK" evidence="3">
    <location>
        <begin position="98"/>
        <end position="130"/>
    </location>
</feature>
<feature type="repeat" description="ANK" evidence="3">
    <location>
        <begin position="500"/>
        <end position="532"/>
    </location>
</feature>
<dbReference type="SUPFAM" id="SSF48403">
    <property type="entry name" value="Ankyrin repeat"/>
    <property type="match status" value="3"/>
</dbReference>
<dbReference type="OrthoDB" id="7464126at2759"/>
<dbReference type="PANTHER" id="PTHR24198">
    <property type="entry name" value="ANKYRIN REPEAT AND PROTEIN KINASE DOMAIN-CONTAINING PROTEIN"/>
    <property type="match status" value="1"/>
</dbReference>
<dbReference type="Pfam" id="PF00023">
    <property type="entry name" value="Ank"/>
    <property type="match status" value="3"/>
</dbReference>
<feature type="compositionally biased region" description="Basic residues" evidence="4">
    <location>
        <begin position="229"/>
        <end position="241"/>
    </location>
</feature>
<feature type="repeat" description="ANK" evidence="3">
    <location>
        <begin position="416"/>
        <end position="448"/>
    </location>
</feature>
<gene>
    <name evidence="5" type="ORF">GSTENG00023543001</name>
</gene>
<organism evidence="5">
    <name type="scientific">Tetraodon nigroviridis</name>
    <name type="common">Spotted green pufferfish</name>
    <name type="synonym">Chelonodon nigroviridis</name>
    <dbReference type="NCBI Taxonomy" id="99883"/>
    <lineage>
        <taxon>Eukaryota</taxon>
        <taxon>Metazoa</taxon>
        <taxon>Chordata</taxon>
        <taxon>Craniata</taxon>
        <taxon>Vertebrata</taxon>
        <taxon>Euteleostomi</taxon>
        <taxon>Actinopterygii</taxon>
        <taxon>Neopterygii</taxon>
        <taxon>Teleostei</taxon>
        <taxon>Neoteleostei</taxon>
        <taxon>Acanthomorphata</taxon>
        <taxon>Eupercaria</taxon>
        <taxon>Tetraodontiformes</taxon>
        <taxon>Tetradontoidea</taxon>
        <taxon>Tetraodontidae</taxon>
        <taxon>Tetraodon</taxon>
    </lineage>
</organism>
<keyword evidence="2 3" id="KW-0040">ANK repeat</keyword>
<accession>Q4S5X4</accession>
<feature type="repeat" description="ANK" evidence="3">
    <location>
        <begin position="283"/>
        <end position="315"/>
    </location>
</feature>
<dbReference type="PANTHER" id="PTHR24198:SF165">
    <property type="entry name" value="ANKYRIN REPEAT-CONTAINING PROTEIN-RELATED"/>
    <property type="match status" value="1"/>
</dbReference>
<evidence type="ECO:0000313" key="5">
    <source>
        <dbReference type="EMBL" id="CAG03958.1"/>
    </source>
</evidence>
<dbReference type="KEGG" id="tng:GSTEN00023543G001"/>
<dbReference type="Pfam" id="PF12796">
    <property type="entry name" value="Ank_2"/>
    <property type="match status" value="7"/>
</dbReference>
<feature type="repeat" description="ANK" evidence="3">
    <location>
        <begin position="316"/>
        <end position="349"/>
    </location>
</feature>
<feature type="compositionally biased region" description="Basic residues" evidence="4">
    <location>
        <begin position="1089"/>
        <end position="1101"/>
    </location>
</feature>
<reference evidence="5" key="1">
    <citation type="journal article" date="2004" name="Nature">
        <title>Genome duplication in the teleost fish Tetraodon nigroviridis reveals the early vertebrate proto-karyotype.</title>
        <authorList>
            <person name="Jaillon O."/>
            <person name="Aury J.-M."/>
            <person name="Brunet F."/>
            <person name="Petit J.-L."/>
            <person name="Stange-Thomann N."/>
            <person name="Mauceli E."/>
            <person name="Bouneau L."/>
            <person name="Fischer C."/>
            <person name="Ozouf-Costaz C."/>
            <person name="Bernot A."/>
            <person name="Nicaud S."/>
            <person name="Jaffe D."/>
            <person name="Fisher S."/>
            <person name="Lutfalla G."/>
            <person name="Dossat C."/>
            <person name="Segurens B."/>
            <person name="Dasilva C."/>
            <person name="Salanoubat M."/>
            <person name="Levy M."/>
            <person name="Boudet N."/>
            <person name="Castellano S."/>
            <person name="Anthouard V."/>
            <person name="Jubin C."/>
            <person name="Castelli V."/>
            <person name="Katinka M."/>
            <person name="Vacherie B."/>
            <person name="Biemont C."/>
            <person name="Skalli Z."/>
            <person name="Cattolico L."/>
            <person name="Poulain J."/>
            <person name="De Berardinis V."/>
            <person name="Cruaud C."/>
            <person name="Duprat S."/>
            <person name="Brottier P."/>
            <person name="Coutanceau J.-P."/>
            <person name="Gouzy J."/>
            <person name="Parra G."/>
            <person name="Lardier G."/>
            <person name="Chapple C."/>
            <person name="McKernan K.J."/>
            <person name="McEwan P."/>
            <person name="Bosak S."/>
            <person name="Kellis M."/>
            <person name="Volff J.-N."/>
            <person name="Guigo R."/>
            <person name="Zody M.C."/>
            <person name="Mesirov J."/>
            <person name="Lindblad-Toh K."/>
            <person name="Birren B."/>
            <person name="Nusbaum C."/>
            <person name="Kahn D."/>
            <person name="Robinson-Rechavi M."/>
            <person name="Laudet V."/>
            <person name="Schachter V."/>
            <person name="Quetier F."/>
            <person name="Saurin W."/>
            <person name="Scarpelli C."/>
            <person name="Wincker P."/>
            <person name="Lander E.S."/>
            <person name="Weissenbach J."/>
            <person name="Roest Crollius H."/>
        </authorList>
    </citation>
    <scope>NUCLEOTIDE SEQUENCE [LARGE SCALE GENOMIC DNA]</scope>
</reference>
<feature type="region of interest" description="Disordered" evidence="4">
    <location>
        <begin position="224"/>
        <end position="265"/>
    </location>
</feature>
<dbReference type="PRINTS" id="PR01415">
    <property type="entry name" value="ANKYRIN"/>
</dbReference>
<reference evidence="5" key="2">
    <citation type="submission" date="2004-02" db="EMBL/GenBank/DDBJ databases">
        <authorList>
            <consortium name="Genoscope"/>
            <consortium name="Whitehead Institute Centre for Genome Research"/>
        </authorList>
    </citation>
    <scope>NUCLEOTIDE SEQUENCE</scope>
</reference>